<keyword evidence="2" id="KW-1185">Reference proteome</keyword>
<name>A0A9X2APU4_9BURK</name>
<organism evidence="1 2">
    <name type="scientific">Variovorax terrae</name>
    <dbReference type="NCBI Taxonomy" id="2923278"/>
    <lineage>
        <taxon>Bacteria</taxon>
        <taxon>Pseudomonadati</taxon>
        <taxon>Pseudomonadota</taxon>
        <taxon>Betaproteobacteria</taxon>
        <taxon>Burkholderiales</taxon>
        <taxon>Comamonadaceae</taxon>
        <taxon>Variovorax</taxon>
    </lineage>
</organism>
<dbReference type="RefSeq" id="WP_243304669.1">
    <property type="nucleotide sequence ID" value="NZ_JALGBI010000001.1"/>
</dbReference>
<proteinExistence type="predicted"/>
<sequence>MNPQNLSAAATQLIDTFGSTAHQVITAYRHGGERLADALEQRWKRALKESSPQLTPEVRKNAAHAQQVFSGYYARGLALSADGAETVVDTLVGAAKIAAERASAFAQAGLRKTA</sequence>
<evidence type="ECO:0000313" key="2">
    <source>
        <dbReference type="Proteomes" id="UP001139447"/>
    </source>
</evidence>
<dbReference type="EMBL" id="JALGBI010000001">
    <property type="protein sequence ID" value="MCJ0762426.1"/>
    <property type="molecule type" value="Genomic_DNA"/>
</dbReference>
<accession>A0A9X2APU4</accession>
<dbReference type="AlphaFoldDB" id="A0A9X2APU4"/>
<gene>
    <name evidence="1" type="ORF">MMF98_04300</name>
</gene>
<dbReference type="Proteomes" id="UP001139447">
    <property type="component" value="Unassembled WGS sequence"/>
</dbReference>
<reference evidence="1" key="1">
    <citation type="submission" date="2022-03" db="EMBL/GenBank/DDBJ databases">
        <authorList>
            <person name="Woo C.Y."/>
        </authorList>
    </citation>
    <scope>NUCLEOTIDE SEQUENCE</scope>
    <source>
        <strain evidence="1">CYS-02</strain>
    </source>
</reference>
<comment type="caution">
    <text evidence="1">The sequence shown here is derived from an EMBL/GenBank/DDBJ whole genome shotgun (WGS) entry which is preliminary data.</text>
</comment>
<protein>
    <submittedName>
        <fullName evidence="1">Uncharacterized protein</fullName>
    </submittedName>
</protein>
<evidence type="ECO:0000313" key="1">
    <source>
        <dbReference type="EMBL" id="MCJ0762426.1"/>
    </source>
</evidence>